<reference evidence="2" key="1">
    <citation type="journal article" date="2019" name="Int. J. Syst. Evol. Microbiol.">
        <title>The Global Catalogue of Microorganisms (GCM) 10K type strain sequencing project: providing services to taxonomists for standard genome sequencing and annotation.</title>
        <authorList>
            <consortium name="The Broad Institute Genomics Platform"/>
            <consortium name="The Broad Institute Genome Sequencing Center for Infectious Disease"/>
            <person name="Wu L."/>
            <person name="Ma J."/>
        </authorList>
    </citation>
    <scope>NUCLEOTIDE SEQUENCE [LARGE SCALE GENOMIC DNA]</scope>
    <source>
        <strain evidence="2">CGMCC 1.15643</strain>
    </source>
</reference>
<accession>A0ABW0EWB4</accession>
<keyword evidence="2" id="KW-1185">Reference proteome</keyword>
<dbReference type="RefSeq" id="WP_260349694.1">
    <property type="nucleotide sequence ID" value="NZ_JAOAOS010000026.1"/>
</dbReference>
<proteinExistence type="predicted"/>
<dbReference type="Proteomes" id="UP001595976">
    <property type="component" value="Unassembled WGS sequence"/>
</dbReference>
<sequence>MDNRVTLEILIKYAGGQTRVELVRFQPGAVPHGYILQEEADVSLGRTLVRDQVKLLNALRDLAKPKWLRLLHDADSSARDLFGPAIALMDAPAAGGVSQGAAA</sequence>
<evidence type="ECO:0000313" key="1">
    <source>
        <dbReference type="EMBL" id="MFC5291489.1"/>
    </source>
</evidence>
<comment type="caution">
    <text evidence="1">The sequence shown here is derived from an EMBL/GenBank/DDBJ whole genome shotgun (WGS) entry which is preliminary data.</text>
</comment>
<protein>
    <submittedName>
        <fullName evidence="1">Uncharacterized protein</fullName>
    </submittedName>
</protein>
<evidence type="ECO:0000313" key="2">
    <source>
        <dbReference type="Proteomes" id="UP001595976"/>
    </source>
</evidence>
<gene>
    <name evidence="1" type="ORF">ACFPK2_00615</name>
</gene>
<name>A0ABW0EWB4_9HYPH</name>
<organism evidence="1 2">
    <name type="scientific">Bosea minatitlanensis</name>
    <dbReference type="NCBI Taxonomy" id="128782"/>
    <lineage>
        <taxon>Bacteria</taxon>
        <taxon>Pseudomonadati</taxon>
        <taxon>Pseudomonadota</taxon>
        <taxon>Alphaproteobacteria</taxon>
        <taxon>Hyphomicrobiales</taxon>
        <taxon>Boseaceae</taxon>
        <taxon>Bosea</taxon>
    </lineage>
</organism>
<dbReference type="EMBL" id="JBHSLI010000001">
    <property type="protein sequence ID" value="MFC5291489.1"/>
    <property type="molecule type" value="Genomic_DNA"/>
</dbReference>